<feature type="region of interest" description="Disordered" evidence="10">
    <location>
        <begin position="140"/>
        <end position="181"/>
    </location>
</feature>
<evidence type="ECO:0000313" key="13">
    <source>
        <dbReference type="EMBL" id="CRK42489.1"/>
    </source>
</evidence>
<evidence type="ECO:0000313" key="14">
    <source>
        <dbReference type="Proteomes" id="UP000044602"/>
    </source>
</evidence>
<organism evidence="13 14">
    <name type="scientific">Verticillium longisporum</name>
    <name type="common">Verticillium dahliae var. longisporum</name>
    <dbReference type="NCBI Taxonomy" id="100787"/>
    <lineage>
        <taxon>Eukaryota</taxon>
        <taxon>Fungi</taxon>
        <taxon>Dikarya</taxon>
        <taxon>Ascomycota</taxon>
        <taxon>Pezizomycotina</taxon>
        <taxon>Sordariomycetes</taxon>
        <taxon>Hypocreomycetidae</taxon>
        <taxon>Glomerellales</taxon>
        <taxon>Plectosphaerellaceae</taxon>
        <taxon>Verticillium</taxon>
    </lineage>
</organism>
<evidence type="ECO:0000256" key="6">
    <source>
        <dbReference type="ARBA" id="ARBA00022729"/>
    </source>
</evidence>
<feature type="binding site" description="axial binding residue" evidence="9">
    <location>
        <position position="83"/>
    </location>
    <ligand>
        <name>heme</name>
        <dbReference type="ChEBI" id="CHEBI:30413"/>
    </ligand>
    <ligandPart>
        <name>Fe</name>
        <dbReference type="ChEBI" id="CHEBI:18248"/>
    </ligandPart>
</feature>
<comment type="similarity">
    <text evidence="3">Belongs to the RBT5 family.</text>
</comment>
<keyword evidence="5" id="KW-0336">GPI-anchor</keyword>
<evidence type="ECO:0000256" key="3">
    <source>
        <dbReference type="ARBA" id="ARBA00010031"/>
    </source>
</evidence>
<dbReference type="Pfam" id="PF05730">
    <property type="entry name" value="CFEM"/>
    <property type="match status" value="1"/>
</dbReference>
<accession>A0A0G4N7Z0</accession>
<evidence type="ECO:0000259" key="12">
    <source>
        <dbReference type="PROSITE" id="PS52012"/>
    </source>
</evidence>
<feature type="disulfide bond" evidence="9">
    <location>
        <begin position="88"/>
        <end position="121"/>
    </location>
</feature>
<dbReference type="AlphaFoldDB" id="A0A0G4N7Z0"/>
<feature type="compositionally biased region" description="Low complexity" evidence="10">
    <location>
        <begin position="140"/>
        <end position="177"/>
    </location>
</feature>
<evidence type="ECO:0000256" key="5">
    <source>
        <dbReference type="ARBA" id="ARBA00022622"/>
    </source>
</evidence>
<dbReference type="GO" id="GO:0005576">
    <property type="term" value="C:extracellular region"/>
    <property type="evidence" value="ECO:0007669"/>
    <property type="project" value="UniProtKB-SubCell"/>
</dbReference>
<evidence type="ECO:0000256" key="11">
    <source>
        <dbReference type="SAM" id="SignalP"/>
    </source>
</evidence>
<keyword evidence="9" id="KW-0479">Metal-binding</keyword>
<keyword evidence="14" id="KW-1185">Reference proteome</keyword>
<evidence type="ECO:0000256" key="10">
    <source>
        <dbReference type="SAM" id="MobiDB-lite"/>
    </source>
</evidence>
<sequence>MKLITASILALVGLVAAQSTGDLPKCAVCSDPLLSLGSNRRRSLMTGGLKASPVCLEASPVGLQPCVIEATTGGNIGGCGQFDNKCICSNKSFLDDMACCLAAGCTQQEQQAAVDFAKRLCRGSGVTDLPDSVVCKTAASGSSTTASGTAAATTTASQTASTTGSAANAQNTASTSTPNAGPLATMMPVGVLGGLIAAAAML</sequence>
<evidence type="ECO:0000256" key="7">
    <source>
        <dbReference type="ARBA" id="ARBA00023157"/>
    </source>
</evidence>
<dbReference type="EMBL" id="CVQH01027527">
    <property type="protein sequence ID" value="CRK42489.1"/>
    <property type="molecule type" value="Genomic_DNA"/>
</dbReference>
<dbReference type="STRING" id="100787.A0A0G4N7Z0"/>
<keyword evidence="8" id="KW-0449">Lipoprotein</keyword>
<comment type="subcellular location">
    <subcellularLocation>
        <location evidence="1">Membrane</location>
        <topology evidence="1">Lipid-anchor</topology>
        <topology evidence="1">GPI-anchor</topology>
    </subcellularLocation>
    <subcellularLocation>
        <location evidence="2">Secreted</location>
    </subcellularLocation>
</comment>
<evidence type="ECO:0000256" key="1">
    <source>
        <dbReference type="ARBA" id="ARBA00004589"/>
    </source>
</evidence>
<keyword evidence="9" id="KW-0408">Iron</keyword>
<dbReference type="GO" id="GO:0046872">
    <property type="term" value="F:metal ion binding"/>
    <property type="evidence" value="ECO:0007669"/>
    <property type="project" value="UniProtKB-UniRule"/>
</dbReference>
<evidence type="ECO:0000256" key="9">
    <source>
        <dbReference type="PROSITE-ProRule" id="PRU01356"/>
    </source>
</evidence>
<keyword evidence="6 11" id="KW-0732">Signal</keyword>
<protein>
    <recommendedName>
        <fullName evidence="12">CFEM domain-containing protein</fullName>
    </recommendedName>
</protein>
<dbReference type="Proteomes" id="UP000044602">
    <property type="component" value="Unassembled WGS sequence"/>
</dbReference>
<dbReference type="GO" id="GO:0098552">
    <property type="term" value="C:side of membrane"/>
    <property type="evidence" value="ECO:0007669"/>
    <property type="project" value="UniProtKB-KW"/>
</dbReference>
<proteinExistence type="inferred from homology"/>
<keyword evidence="9" id="KW-0349">Heme</keyword>
<dbReference type="InterPro" id="IPR008427">
    <property type="entry name" value="Extracellular_membr_CFEM_dom"/>
</dbReference>
<reference evidence="14" key="1">
    <citation type="submission" date="2015-05" db="EMBL/GenBank/DDBJ databases">
        <authorList>
            <person name="Fogelqvist Johan"/>
        </authorList>
    </citation>
    <scope>NUCLEOTIDE SEQUENCE [LARGE SCALE GENOMIC DNA]</scope>
</reference>
<feature type="signal peptide" evidence="11">
    <location>
        <begin position="1"/>
        <end position="17"/>
    </location>
</feature>
<feature type="disulfide bond" evidence="9">
    <location>
        <begin position="79"/>
        <end position="86"/>
    </location>
</feature>
<gene>
    <name evidence="13" type="ORF">BN1708_008775</name>
</gene>
<evidence type="ECO:0000256" key="2">
    <source>
        <dbReference type="ARBA" id="ARBA00004613"/>
    </source>
</evidence>
<keyword evidence="4" id="KW-0964">Secreted</keyword>
<keyword evidence="7 9" id="KW-1015">Disulfide bond</keyword>
<feature type="chain" id="PRO_5002567715" description="CFEM domain-containing protein" evidence="11">
    <location>
        <begin position="18"/>
        <end position="202"/>
    </location>
</feature>
<name>A0A0G4N7Z0_VERLO</name>
<feature type="domain" description="CFEM" evidence="12">
    <location>
        <begin position="34"/>
        <end position="149"/>
    </location>
</feature>
<comment type="caution">
    <text evidence="9">Lacks conserved residue(s) required for the propagation of feature annotation.</text>
</comment>
<keyword evidence="5" id="KW-0325">Glycoprotein</keyword>
<evidence type="ECO:0000256" key="8">
    <source>
        <dbReference type="ARBA" id="ARBA00023288"/>
    </source>
</evidence>
<keyword evidence="5" id="KW-0472">Membrane</keyword>
<evidence type="ECO:0000256" key="4">
    <source>
        <dbReference type="ARBA" id="ARBA00022525"/>
    </source>
</evidence>
<dbReference type="PROSITE" id="PS52012">
    <property type="entry name" value="CFEM"/>
    <property type="match status" value="1"/>
</dbReference>